<keyword evidence="3 11" id="KW-0285">Flavoprotein</keyword>
<comment type="similarity">
    <text evidence="11">Belongs to the dus family.</text>
</comment>
<dbReference type="PANTHER" id="PTHR45846:SF1">
    <property type="entry name" value="TRNA-DIHYDROURIDINE(47) SYNTHASE [NAD(P)(+)]-LIKE"/>
    <property type="match status" value="1"/>
</dbReference>
<evidence type="ECO:0000256" key="10">
    <source>
        <dbReference type="ARBA" id="ARBA00048802"/>
    </source>
</evidence>
<dbReference type="GO" id="GO:0017150">
    <property type="term" value="F:tRNA dihydrouridine synthase activity"/>
    <property type="evidence" value="ECO:0007669"/>
    <property type="project" value="InterPro"/>
</dbReference>
<evidence type="ECO:0000313" key="15">
    <source>
        <dbReference type="EMBL" id="SHJ49476.1"/>
    </source>
</evidence>
<dbReference type="RefSeq" id="WP_073994317.1">
    <property type="nucleotide sequence ID" value="NZ_FQYT01000023.1"/>
</dbReference>
<evidence type="ECO:0000256" key="11">
    <source>
        <dbReference type="PIRNR" id="PIRNR006621"/>
    </source>
</evidence>
<comment type="catalytic activity">
    <reaction evidence="10">
        <text>a 5,6-dihydrouridine in tRNA + NAD(+) = a uridine in tRNA + NADH + H(+)</text>
        <dbReference type="Rhea" id="RHEA:54452"/>
        <dbReference type="Rhea" id="RHEA-COMP:13339"/>
        <dbReference type="Rhea" id="RHEA-COMP:13887"/>
        <dbReference type="ChEBI" id="CHEBI:15378"/>
        <dbReference type="ChEBI" id="CHEBI:57540"/>
        <dbReference type="ChEBI" id="CHEBI:57945"/>
        <dbReference type="ChEBI" id="CHEBI:65315"/>
        <dbReference type="ChEBI" id="CHEBI:74443"/>
    </reaction>
</comment>
<feature type="binding site" evidence="13">
    <location>
        <position position="169"/>
    </location>
    <ligand>
        <name>FMN</name>
        <dbReference type="ChEBI" id="CHEBI:58210"/>
    </ligand>
</feature>
<dbReference type="EC" id="1.3.1.-" evidence="11"/>
<feature type="binding site" evidence="13">
    <location>
        <begin position="16"/>
        <end position="18"/>
    </location>
    <ligand>
        <name>FMN</name>
        <dbReference type="ChEBI" id="CHEBI:58210"/>
    </ligand>
</feature>
<name>A0A1M6JS39_9FIRM</name>
<keyword evidence="13" id="KW-0547">Nucleotide-binding</keyword>
<dbReference type="CDD" id="cd02801">
    <property type="entry name" value="DUS_like_FMN"/>
    <property type="match status" value="1"/>
</dbReference>
<evidence type="ECO:0000256" key="7">
    <source>
        <dbReference type="ARBA" id="ARBA00022884"/>
    </source>
</evidence>
<keyword evidence="8 11" id="KW-0560">Oxidoreductase</keyword>
<accession>A0A1M6JS39</accession>
<dbReference type="InterPro" id="IPR013785">
    <property type="entry name" value="Aldolase_TIM"/>
</dbReference>
<organism evidence="15 16">
    <name type="scientific">Parasporobacterium paucivorans DSM 15970</name>
    <dbReference type="NCBI Taxonomy" id="1122934"/>
    <lineage>
        <taxon>Bacteria</taxon>
        <taxon>Bacillati</taxon>
        <taxon>Bacillota</taxon>
        <taxon>Clostridia</taxon>
        <taxon>Lachnospirales</taxon>
        <taxon>Lachnospiraceae</taxon>
        <taxon>Parasporobacterium</taxon>
    </lineage>
</organism>
<dbReference type="InterPro" id="IPR004652">
    <property type="entry name" value="DusB-like"/>
</dbReference>
<keyword evidence="16" id="KW-1185">Reference proteome</keyword>
<evidence type="ECO:0000256" key="12">
    <source>
        <dbReference type="PIRSR" id="PIRSR006621-1"/>
    </source>
</evidence>
<feature type="binding site" evidence="13">
    <location>
        <position position="70"/>
    </location>
    <ligand>
        <name>FMN</name>
        <dbReference type="ChEBI" id="CHEBI:58210"/>
    </ligand>
</feature>
<keyword evidence="4 11" id="KW-0288">FMN</keyword>
<feature type="binding site" evidence="13">
    <location>
        <begin position="224"/>
        <end position="225"/>
    </location>
    <ligand>
        <name>FMN</name>
        <dbReference type="ChEBI" id="CHEBI:58210"/>
    </ligand>
</feature>
<dbReference type="Proteomes" id="UP000184342">
    <property type="component" value="Unassembled WGS sequence"/>
</dbReference>
<protein>
    <recommendedName>
        <fullName evidence="11">tRNA-dihydrouridine synthase</fullName>
        <ecNumber evidence="11">1.3.1.-</ecNumber>
    </recommendedName>
</protein>
<keyword evidence="2" id="KW-0820">tRNA-binding</keyword>
<feature type="domain" description="DUS-like FMN-binding" evidence="14">
    <location>
        <begin position="14"/>
        <end position="308"/>
    </location>
</feature>
<proteinExistence type="inferred from homology"/>
<evidence type="ECO:0000256" key="3">
    <source>
        <dbReference type="ARBA" id="ARBA00022630"/>
    </source>
</evidence>
<dbReference type="PIRSF" id="PIRSF006621">
    <property type="entry name" value="Dus"/>
    <property type="match status" value="1"/>
</dbReference>
<evidence type="ECO:0000256" key="1">
    <source>
        <dbReference type="ARBA" id="ARBA00002790"/>
    </source>
</evidence>
<dbReference type="Pfam" id="PF01207">
    <property type="entry name" value="Dus"/>
    <property type="match status" value="1"/>
</dbReference>
<dbReference type="Gene3D" id="3.20.20.70">
    <property type="entry name" value="Aldolase class I"/>
    <property type="match status" value="1"/>
</dbReference>
<keyword evidence="5 11" id="KW-0819">tRNA processing</keyword>
<comment type="catalytic activity">
    <reaction evidence="9">
        <text>a 5,6-dihydrouridine in tRNA + NADP(+) = a uridine in tRNA + NADPH + H(+)</text>
        <dbReference type="Rhea" id="RHEA:23624"/>
        <dbReference type="Rhea" id="RHEA-COMP:13339"/>
        <dbReference type="Rhea" id="RHEA-COMP:13887"/>
        <dbReference type="ChEBI" id="CHEBI:15378"/>
        <dbReference type="ChEBI" id="CHEBI:57783"/>
        <dbReference type="ChEBI" id="CHEBI:58349"/>
        <dbReference type="ChEBI" id="CHEBI:65315"/>
        <dbReference type="ChEBI" id="CHEBI:74443"/>
    </reaction>
</comment>
<dbReference type="Gene3D" id="1.10.1200.80">
    <property type="entry name" value="Putative flavin oxidoreducatase, domain 2"/>
    <property type="match status" value="1"/>
</dbReference>
<evidence type="ECO:0000256" key="9">
    <source>
        <dbReference type="ARBA" id="ARBA00048205"/>
    </source>
</evidence>
<evidence type="ECO:0000313" key="16">
    <source>
        <dbReference type="Proteomes" id="UP000184342"/>
    </source>
</evidence>
<comment type="function">
    <text evidence="1 11">Catalyzes the synthesis of 5,6-dihydrouridine (D), a modified base found in the D-loop of most tRNAs, via the reduction of the C5-C6 double bond in target uridines.</text>
</comment>
<gene>
    <name evidence="15" type="ORF">SAMN02745691_02052</name>
</gene>
<dbReference type="GO" id="GO:0050660">
    <property type="term" value="F:flavin adenine dinucleotide binding"/>
    <property type="evidence" value="ECO:0007669"/>
    <property type="project" value="InterPro"/>
</dbReference>
<evidence type="ECO:0000256" key="13">
    <source>
        <dbReference type="PIRSR" id="PIRSR006621-2"/>
    </source>
</evidence>
<evidence type="ECO:0000256" key="8">
    <source>
        <dbReference type="ARBA" id="ARBA00023002"/>
    </source>
</evidence>
<dbReference type="SUPFAM" id="SSF51395">
    <property type="entry name" value="FMN-linked oxidoreductases"/>
    <property type="match status" value="1"/>
</dbReference>
<sequence length="317" mass="34961">MKIGNLEVKNNLFLGPMAGVTDLSFRQLCREQGCGFSCTEMVSAKAIVYENKRTIELIKTNENDSPLGIQLFGSEPEIMARAAALIEDDSFELFDINMGCPVSKIVNNQEGSALMKDPKLVGEIVSAMVRAVSKPVTVKIRKGFDDENINAVEIAQIAEGAGASAVAVHGRTRTQFYSGEADWEIIRQVKEAVSIPVIANGDVRDGASARKIQEVTGCDGIMIGRAAKGNPWVFSQIRQYLETGTEPEKPSLEEVKDTILRHARMQVAYKGEYIGIREMRKHMTWYVAGFPHSARLRSQVNAVETFEELVGILDIIH</sequence>
<evidence type="ECO:0000256" key="4">
    <source>
        <dbReference type="ARBA" id="ARBA00022643"/>
    </source>
</evidence>
<keyword evidence="6" id="KW-0521">NADP</keyword>
<dbReference type="InterPro" id="IPR001269">
    <property type="entry name" value="DUS_fam"/>
</dbReference>
<dbReference type="STRING" id="1122934.SAMN02745691_02052"/>
<evidence type="ECO:0000256" key="5">
    <source>
        <dbReference type="ARBA" id="ARBA00022694"/>
    </source>
</evidence>
<evidence type="ECO:0000256" key="6">
    <source>
        <dbReference type="ARBA" id="ARBA00022857"/>
    </source>
</evidence>
<feature type="active site" description="Proton donor" evidence="12">
    <location>
        <position position="100"/>
    </location>
</feature>
<feature type="binding site" evidence="13">
    <location>
        <position position="139"/>
    </location>
    <ligand>
        <name>FMN</name>
        <dbReference type="ChEBI" id="CHEBI:58210"/>
    </ligand>
</feature>
<reference evidence="15 16" key="1">
    <citation type="submission" date="2016-11" db="EMBL/GenBank/DDBJ databases">
        <authorList>
            <person name="Jaros S."/>
            <person name="Januszkiewicz K."/>
            <person name="Wedrychowicz H."/>
        </authorList>
    </citation>
    <scope>NUCLEOTIDE SEQUENCE [LARGE SCALE GENOMIC DNA]</scope>
    <source>
        <strain evidence="15 16">DSM 15970</strain>
    </source>
</reference>
<evidence type="ECO:0000259" key="14">
    <source>
        <dbReference type="Pfam" id="PF01207"/>
    </source>
</evidence>
<dbReference type="GO" id="GO:0000049">
    <property type="term" value="F:tRNA binding"/>
    <property type="evidence" value="ECO:0007669"/>
    <property type="project" value="UniProtKB-KW"/>
</dbReference>
<dbReference type="AlphaFoldDB" id="A0A1M6JS39"/>
<dbReference type="InterPro" id="IPR035587">
    <property type="entry name" value="DUS-like_FMN-bd"/>
</dbReference>
<dbReference type="NCBIfam" id="TIGR00737">
    <property type="entry name" value="nifR3_yhdG"/>
    <property type="match status" value="1"/>
</dbReference>
<dbReference type="InterPro" id="IPR024036">
    <property type="entry name" value="tRNA-dHydroUridine_Synthase_C"/>
</dbReference>
<dbReference type="EMBL" id="FQYT01000023">
    <property type="protein sequence ID" value="SHJ49476.1"/>
    <property type="molecule type" value="Genomic_DNA"/>
</dbReference>
<comment type="cofactor">
    <cofactor evidence="11 13">
        <name>FMN</name>
        <dbReference type="ChEBI" id="CHEBI:58210"/>
    </cofactor>
</comment>
<dbReference type="OrthoDB" id="9764501at2"/>
<keyword evidence="7" id="KW-0694">RNA-binding</keyword>
<dbReference type="PANTHER" id="PTHR45846">
    <property type="entry name" value="TRNA-DIHYDROURIDINE(47) SYNTHASE [NAD(P)(+)]-LIKE"/>
    <property type="match status" value="1"/>
</dbReference>
<evidence type="ECO:0000256" key="2">
    <source>
        <dbReference type="ARBA" id="ARBA00022555"/>
    </source>
</evidence>